<keyword evidence="1" id="KW-0812">Transmembrane</keyword>
<name>A0A1H4BNN1_9FIRM</name>
<keyword evidence="3" id="KW-1185">Reference proteome</keyword>
<keyword evidence="1" id="KW-0472">Membrane</keyword>
<feature type="transmembrane region" description="Helical" evidence="1">
    <location>
        <begin position="20"/>
        <end position="39"/>
    </location>
</feature>
<accession>A0A1H4BNN1</accession>
<dbReference type="STRING" id="81409.SAMN04515656_11217"/>
<evidence type="ECO:0000256" key="1">
    <source>
        <dbReference type="SAM" id="Phobius"/>
    </source>
</evidence>
<dbReference type="AlphaFoldDB" id="A0A1H4BNN1"/>
<dbReference type="Proteomes" id="UP000199394">
    <property type="component" value="Unassembled WGS sequence"/>
</dbReference>
<reference evidence="2 3" key="1">
    <citation type="submission" date="2016-10" db="EMBL/GenBank/DDBJ databases">
        <authorList>
            <person name="de Groot N.N."/>
        </authorList>
    </citation>
    <scope>NUCLEOTIDE SEQUENCE [LARGE SCALE GENOMIC DNA]</scope>
    <source>
        <strain evidence="2 3">SR12</strain>
    </source>
</reference>
<proteinExistence type="predicted"/>
<protein>
    <submittedName>
        <fullName evidence="2">Uncharacterized protein</fullName>
    </submittedName>
</protein>
<sequence>MLFIFNSPRGAYLYWIPLTVKYNLALANYFFSVALMYFFMATTAQRNQVALSNSDGHVANVVRRQPFDVVDLLRRSYLTVLAGVVVPSQYVGSSVLP</sequence>
<dbReference type="EMBL" id="FNRK01000012">
    <property type="protein sequence ID" value="SEA49785.1"/>
    <property type="molecule type" value="Genomic_DNA"/>
</dbReference>
<gene>
    <name evidence="2" type="ORF">SAMN04515656_11217</name>
</gene>
<organism evidence="2 3">
    <name type="scientific">Eubacterium aggregans</name>
    <dbReference type="NCBI Taxonomy" id="81409"/>
    <lineage>
        <taxon>Bacteria</taxon>
        <taxon>Bacillati</taxon>
        <taxon>Bacillota</taxon>
        <taxon>Clostridia</taxon>
        <taxon>Eubacteriales</taxon>
        <taxon>Eubacteriaceae</taxon>
        <taxon>Eubacterium</taxon>
    </lineage>
</organism>
<dbReference type="RefSeq" id="WP_143032606.1">
    <property type="nucleotide sequence ID" value="NZ_FNRK01000012.1"/>
</dbReference>
<evidence type="ECO:0000313" key="2">
    <source>
        <dbReference type="EMBL" id="SEA49785.1"/>
    </source>
</evidence>
<evidence type="ECO:0000313" key="3">
    <source>
        <dbReference type="Proteomes" id="UP000199394"/>
    </source>
</evidence>
<keyword evidence="1" id="KW-1133">Transmembrane helix</keyword>